<dbReference type="Pfam" id="PF14714">
    <property type="entry name" value="KH_dom-like"/>
    <property type="match status" value="1"/>
</dbReference>
<evidence type="ECO:0000256" key="2">
    <source>
        <dbReference type="ARBA" id="ARBA00020953"/>
    </source>
</evidence>
<evidence type="ECO:0000256" key="10">
    <source>
        <dbReference type="RuleBase" id="RU004481"/>
    </source>
</evidence>
<dbReference type="InterPro" id="IPR006073">
    <property type="entry name" value="GTP-bd"/>
</dbReference>
<dbReference type="InterPro" id="IPR032859">
    <property type="entry name" value="KH_dom-like"/>
</dbReference>
<comment type="caution">
    <text evidence="12">The sequence shown here is derived from an EMBL/GenBank/DDBJ whole genome shotgun (WGS) entry which is preliminary data.</text>
</comment>
<keyword evidence="6 8" id="KW-0342">GTP-binding</keyword>
<dbReference type="InterPro" id="IPR015946">
    <property type="entry name" value="KH_dom-like_a/b"/>
</dbReference>
<evidence type="ECO:0000256" key="9">
    <source>
        <dbReference type="PROSITE-ProRule" id="PRU01049"/>
    </source>
</evidence>
<feature type="binding site" evidence="8">
    <location>
        <begin position="230"/>
        <end position="234"/>
    </location>
    <ligand>
        <name>GTP</name>
        <dbReference type="ChEBI" id="CHEBI:37565"/>
        <label>2</label>
    </ligand>
</feature>
<dbReference type="RefSeq" id="WP_094254837.1">
    <property type="nucleotide sequence ID" value="NZ_NNCE01000006.1"/>
</dbReference>
<dbReference type="PANTHER" id="PTHR43834">
    <property type="entry name" value="GTPASE DER"/>
    <property type="match status" value="1"/>
</dbReference>
<feature type="binding site" evidence="8">
    <location>
        <begin position="183"/>
        <end position="190"/>
    </location>
    <ligand>
        <name>GTP</name>
        <dbReference type="ChEBI" id="CHEBI:37565"/>
        <label>2</label>
    </ligand>
</feature>
<evidence type="ECO:0000256" key="1">
    <source>
        <dbReference type="ARBA" id="ARBA00008279"/>
    </source>
</evidence>
<reference evidence="12 13" key="1">
    <citation type="submission" date="2019-03" db="EMBL/GenBank/DDBJ databases">
        <title>Genomic Encyclopedia of Archaeal and Bacterial Type Strains, Phase II (KMG-II): from individual species to whole genera.</title>
        <authorList>
            <person name="Goeker M."/>
        </authorList>
    </citation>
    <scope>NUCLEOTIDE SEQUENCE [LARGE SCALE GENOMIC DNA]</scope>
    <source>
        <strain evidence="12 13">ATCC 700618</strain>
    </source>
</reference>
<accession>A0A4R6IB35</accession>
<name>A0A4R6IB35_9MOLU</name>
<dbReference type="EMBL" id="SNWN01000014">
    <property type="protein sequence ID" value="TDO19413.1"/>
    <property type="molecule type" value="Genomic_DNA"/>
</dbReference>
<comment type="similarity">
    <text evidence="1 8 9 10">Belongs to the TRAFAC class TrmE-Era-EngA-EngB-Septin-like GTPase superfamily. EngA (Der) GTPase family.</text>
</comment>
<feature type="binding site" evidence="8">
    <location>
        <begin position="295"/>
        <end position="298"/>
    </location>
    <ligand>
        <name>GTP</name>
        <dbReference type="ChEBI" id="CHEBI:37565"/>
        <label>2</label>
    </ligand>
</feature>
<dbReference type="InterPro" id="IPR027417">
    <property type="entry name" value="P-loop_NTPase"/>
</dbReference>
<dbReference type="Gene3D" id="3.40.50.300">
    <property type="entry name" value="P-loop containing nucleotide triphosphate hydrolases"/>
    <property type="match status" value="2"/>
</dbReference>
<dbReference type="GO" id="GO:0042254">
    <property type="term" value="P:ribosome biogenesis"/>
    <property type="evidence" value="ECO:0007669"/>
    <property type="project" value="UniProtKB-KW"/>
</dbReference>
<feature type="binding site" evidence="8">
    <location>
        <begin position="124"/>
        <end position="127"/>
    </location>
    <ligand>
        <name>GTP</name>
        <dbReference type="ChEBI" id="CHEBI:37565"/>
        <label>1</label>
    </ligand>
</feature>
<dbReference type="FunFam" id="3.40.50.300:FF:000057">
    <property type="entry name" value="GTPase Der"/>
    <property type="match status" value="1"/>
</dbReference>
<evidence type="ECO:0000256" key="4">
    <source>
        <dbReference type="ARBA" id="ARBA00022737"/>
    </source>
</evidence>
<dbReference type="PIRSF" id="PIRSF006485">
    <property type="entry name" value="GTP-binding_EngA"/>
    <property type="match status" value="1"/>
</dbReference>
<keyword evidence="4 10" id="KW-0677">Repeat</keyword>
<comment type="function">
    <text evidence="8 10">GTPase that plays an essential role in the late steps of ribosome biogenesis.</text>
</comment>
<evidence type="ECO:0000256" key="3">
    <source>
        <dbReference type="ARBA" id="ARBA00022517"/>
    </source>
</evidence>
<dbReference type="OrthoDB" id="9805918at2"/>
<gene>
    <name evidence="8" type="primary">der</name>
    <name evidence="12" type="ORF">EI74_0682</name>
</gene>
<comment type="subunit">
    <text evidence="8">Associates with the 50S ribosomal subunit.</text>
</comment>
<dbReference type="CDD" id="cd01894">
    <property type="entry name" value="EngA1"/>
    <property type="match status" value="1"/>
</dbReference>
<evidence type="ECO:0000313" key="12">
    <source>
        <dbReference type="EMBL" id="TDO19413.1"/>
    </source>
</evidence>
<evidence type="ECO:0000256" key="8">
    <source>
        <dbReference type="HAMAP-Rule" id="MF_00195"/>
    </source>
</evidence>
<dbReference type="PROSITE" id="PS51712">
    <property type="entry name" value="G_ENGA"/>
    <property type="match status" value="2"/>
</dbReference>
<feature type="binding site" evidence="8">
    <location>
        <begin position="62"/>
        <end position="66"/>
    </location>
    <ligand>
        <name>GTP</name>
        <dbReference type="ChEBI" id="CHEBI:37565"/>
        <label>1</label>
    </ligand>
</feature>
<dbReference type="FunFam" id="3.40.50.300:FF:000040">
    <property type="entry name" value="GTPase Der"/>
    <property type="match status" value="1"/>
</dbReference>
<evidence type="ECO:0000259" key="11">
    <source>
        <dbReference type="PROSITE" id="PS51712"/>
    </source>
</evidence>
<dbReference type="GO" id="GO:0043022">
    <property type="term" value="F:ribosome binding"/>
    <property type="evidence" value="ECO:0007669"/>
    <property type="project" value="TreeGrafter"/>
</dbReference>
<evidence type="ECO:0000256" key="5">
    <source>
        <dbReference type="ARBA" id="ARBA00022741"/>
    </source>
</evidence>
<keyword evidence="13" id="KW-1185">Reference proteome</keyword>
<dbReference type="GO" id="GO:0005525">
    <property type="term" value="F:GTP binding"/>
    <property type="evidence" value="ECO:0007669"/>
    <property type="project" value="UniProtKB-UniRule"/>
</dbReference>
<dbReference type="Proteomes" id="UP000295518">
    <property type="component" value="Unassembled WGS sequence"/>
</dbReference>
<sequence>MSNHKVNNNLVAIVGRPNVGKSTLFNRLVSKRQSIVHDQPGVTRDRLYETIEWSGKQLRIIDTGGIEVGPEKFAEQIKIQAEIAIKEADQIIFLVDGREQLTKGDFLIAQILRESNKLVYVVSNKLDDNRTEEYGVYQLGFENYFNISAVHGQGIGELLDSIIENINFDNTNLDDNFKLSIIGKPNSGKSSLLNTLLNQERAIVSDVAGTTRDSIKETITIDDKPYFIVDTAGINKKRRLVESVDHYALMRAMSSLEESDMSLVVIDATNEISHFDARLIGYAQELNKPTIIIINKWDLVEKETNTMSDYVKNFKVKFPFTSWMPIVFLSALKKQRIHKLTEMITKVRNNMEQKISSQTLNEVIIDMQIMQPAPSFNGGILQISHAIKTKNSIPTFIFFVNNVKFLHFSYKRYIENELRQYFDFTGTPINLIFKRRT</sequence>
<evidence type="ECO:0000256" key="6">
    <source>
        <dbReference type="ARBA" id="ARBA00023134"/>
    </source>
</evidence>
<dbReference type="HAMAP" id="MF_00195">
    <property type="entry name" value="GTPase_Der"/>
    <property type="match status" value="1"/>
</dbReference>
<dbReference type="InterPro" id="IPR005225">
    <property type="entry name" value="Small_GTP-bd"/>
</dbReference>
<dbReference type="Pfam" id="PF01926">
    <property type="entry name" value="MMR_HSR1"/>
    <property type="match status" value="2"/>
</dbReference>
<dbReference type="InterPro" id="IPR031166">
    <property type="entry name" value="G_ENGA"/>
</dbReference>
<dbReference type="SUPFAM" id="SSF52540">
    <property type="entry name" value="P-loop containing nucleoside triphosphate hydrolases"/>
    <property type="match status" value="2"/>
</dbReference>
<dbReference type="AlphaFoldDB" id="A0A4R6IB35"/>
<dbReference type="NCBIfam" id="TIGR00231">
    <property type="entry name" value="small_GTP"/>
    <property type="match status" value="2"/>
</dbReference>
<evidence type="ECO:0000313" key="13">
    <source>
        <dbReference type="Proteomes" id="UP000295518"/>
    </source>
</evidence>
<dbReference type="NCBIfam" id="TIGR03594">
    <property type="entry name" value="GTPase_EngA"/>
    <property type="match status" value="1"/>
</dbReference>
<proteinExistence type="inferred from homology"/>
<keyword evidence="3 8" id="KW-0690">Ribosome biogenesis</keyword>
<feature type="domain" description="EngA-type G" evidence="11">
    <location>
        <begin position="9"/>
        <end position="170"/>
    </location>
</feature>
<organism evidence="12 13">
    <name type="scientific">Mycoplasma testudineum</name>
    <dbReference type="NCBI Taxonomy" id="244584"/>
    <lineage>
        <taxon>Bacteria</taxon>
        <taxon>Bacillati</taxon>
        <taxon>Mycoplasmatota</taxon>
        <taxon>Mollicutes</taxon>
        <taxon>Mycoplasmataceae</taxon>
        <taxon>Mycoplasma</taxon>
    </lineage>
</organism>
<feature type="binding site" evidence="8">
    <location>
        <begin position="15"/>
        <end position="22"/>
    </location>
    <ligand>
        <name>GTP</name>
        <dbReference type="ChEBI" id="CHEBI:37565"/>
        <label>1</label>
    </ligand>
</feature>
<dbReference type="CDD" id="cd01895">
    <property type="entry name" value="EngA2"/>
    <property type="match status" value="1"/>
</dbReference>
<protein>
    <recommendedName>
        <fullName evidence="2 8">GTPase Der</fullName>
    </recommendedName>
    <alternativeName>
        <fullName evidence="7 8">GTP-binding protein EngA</fullName>
    </alternativeName>
</protein>
<dbReference type="InterPro" id="IPR016484">
    <property type="entry name" value="GTPase_Der"/>
</dbReference>
<evidence type="ECO:0000256" key="7">
    <source>
        <dbReference type="ARBA" id="ARBA00032345"/>
    </source>
</evidence>
<dbReference type="PANTHER" id="PTHR43834:SF6">
    <property type="entry name" value="GTPASE DER"/>
    <property type="match status" value="1"/>
</dbReference>
<feature type="domain" description="EngA-type G" evidence="11">
    <location>
        <begin position="177"/>
        <end position="352"/>
    </location>
</feature>
<keyword evidence="5 8" id="KW-0547">Nucleotide-binding</keyword>
<dbReference type="Gene3D" id="3.30.300.20">
    <property type="match status" value="1"/>
</dbReference>